<dbReference type="EMBL" id="SHMP01000010">
    <property type="protein sequence ID" value="RZV05264.1"/>
    <property type="molecule type" value="Genomic_DNA"/>
</dbReference>
<gene>
    <name evidence="1" type="ORF">BDK88_4290</name>
</gene>
<evidence type="ECO:0000313" key="1">
    <source>
        <dbReference type="EMBL" id="RZV05264.1"/>
    </source>
</evidence>
<dbReference type="Proteomes" id="UP000291097">
    <property type="component" value="Unassembled WGS sequence"/>
</dbReference>
<reference evidence="1 2" key="1">
    <citation type="submission" date="2019-02" db="EMBL/GenBank/DDBJ databases">
        <title>Genomic Encyclopedia of Archaeal and Bacterial Type Strains, Phase II (KMG-II): from individual species to whole genera.</title>
        <authorList>
            <person name="Goeker M."/>
        </authorList>
    </citation>
    <scope>NUCLEOTIDE SEQUENCE [LARGE SCALE GENOMIC DNA]</scope>
    <source>
        <strain evidence="1 2">DSM 18328</strain>
    </source>
</reference>
<evidence type="ECO:0000313" key="2">
    <source>
        <dbReference type="Proteomes" id="UP000291097"/>
    </source>
</evidence>
<proteinExistence type="predicted"/>
<dbReference type="AlphaFoldDB" id="A0A482Y390"/>
<sequence>MFVQGKTTVQIKLLMNVQGKIAVRERCSGQIEGQNQLV</sequence>
<protein>
    <submittedName>
        <fullName evidence="1">Uncharacterized protein</fullName>
    </submittedName>
</protein>
<accession>A0A482Y390</accession>
<comment type="caution">
    <text evidence="1">The sequence shown here is derived from an EMBL/GenBank/DDBJ whole genome shotgun (WGS) entry which is preliminary data.</text>
</comment>
<name>A0A482Y390_9EURY</name>
<organism evidence="1 2">
    <name type="scientific">Natrinema hispanicum</name>
    <dbReference type="NCBI Taxonomy" id="392421"/>
    <lineage>
        <taxon>Archaea</taxon>
        <taxon>Methanobacteriati</taxon>
        <taxon>Methanobacteriota</taxon>
        <taxon>Stenosarchaea group</taxon>
        <taxon>Halobacteria</taxon>
        <taxon>Halobacteriales</taxon>
        <taxon>Natrialbaceae</taxon>
        <taxon>Natrinema</taxon>
    </lineage>
</organism>